<dbReference type="Proteomes" id="UP000807353">
    <property type="component" value="Unassembled WGS sequence"/>
</dbReference>
<keyword evidence="2" id="KW-1185">Reference proteome</keyword>
<protein>
    <submittedName>
        <fullName evidence="1">Uncharacterized protein</fullName>
    </submittedName>
</protein>
<sequence length="244" mass="27890">MTRSEPIIYETVVLDEGYAAASTTMFLRTLRSRPAEFFAENVKNIYLTSAIQFHHAQKILSICTGATNIGFWADRGPNNDFSVLLNRRKPLQRLSSRLEVLCQIETTHAAPLMRLNVPPDTFINLSHFDIVNPLFFAFDWTWLHLLPALTHLAFGDLFTPYHLHMFDVFSGLLSGCKLLETLVIVSSDRLFSVELEKSGLCDQRVVFLPSYHYPRSAKGHWQDIRRGGSDFWEFPDQMVGPHTS</sequence>
<gene>
    <name evidence="1" type="ORF">BDZ94DRAFT_1346893</name>
</gene>
<dbReference type="AlphaFoldDB" id="A0A9P6CBZ6"/>
<organism evidence="1 2">
    <name type="scientific">Collybia nuda</name>
    <dbReference type="NCBI Taxonomy" id="64659"/>
    <lineage>
        <taxon>Eukaryota</taxon>
        <taxon>Fungi</taxon>
        <taxon>Dikarya</taxon>
        <taxon>Basidiomycota</taxon>
        <taxon>Agaricomycotina</taxon>
        <taxon>Agaricomycetes</taxon>
        <taxon>Agaricomycetidae</taxon>
        <taxon>Agaricales</taxon>
        <taxon>Tricholomatineae</taxon>
        <taxon>Clitocybaceae</taxon>
        <taxon>Collybia</taxon>
    </lineage>
</organism>
<reference evidence="1" key="1">
    <citation type="submission" date="2020-11" db="EMBL/GenBank/DDBJ databases">
        <authorList>
            <consortium name="DOE Joint Genome Institute"/>
            <person name="Ahrendt S."/>
            <person name="Riley R."/>
            <person name="Andreopoulos W."/>
            <person name="Labutti K."/>
            <person name="Pangilinan J."/>
            <person name="Ruiz-Duenas F.J."/>
            <person name="Barrasa J.M."/>
            <person name="Sanchez-Garcia M."/>
            <person name="Camarero S."/>
            <person name="Miyauchi S."/>
            <person name="Serrano A."/>
            <person name="Linde D."/>
            <person name="Babiker R."/>
            <person name="Drula E."/>
            <person name="Ayuso-Fernandez I."/>
            <person name="Pacheco R."/>
            <person name="Padilla G."/>
            <person name="Ferreira P."/>
            <person name="Barriuso J."/>
            <person name="Kellner H."/>
            <person name="Castanera R."/>
            <person name="Alfaro M."/>
            <person name="Ramirez L."/>
            <person name="Pisabarro A.G."/>
            <person name="Kuo A."/>
            <person name="Tritt A."/>
            <person name="Lipzen A."/>
            <person name="He G."/>
            <person name="Yan M."/>
            <person name="Ng V."/>
            <person name="Cullen D."/>
            <person name="Martin F."/>
            <person name="Rosso M.-N."/>
            <person name="Henrissat B."/>
            <person name="Hibbett D."/>
            <person name="Martinez A.T."/>
            <person name="Grigoriev I.V."/>
        </authorList>
    </citation>
    <scope>NUCLEOTIDE SEQUENCE</scope>
    <source>
        <strain evidence="1">CBS 247.69</strain>
    </source>
</reference>
<proteinExistence type="predicted"/>
<evidence type="ECO:0000313" key="2">
    <source>
        <dbReference type="Proteomes" id="UP000807353"/>
    </source>
</evidence>
<accession>A0A9P6CBZ6</accession>
<dbReference type="OrthoDB" id="2913000at2759"/>
<evidence type="ECO:0000313" key="1">
    <source>
        <dbReference type="EMBL" id="KAF9456580.1"/>
    </source>
</evidence>
<dbReference type="EMBL" id="MU150415">
    <property type="protein sequence ID" value="KAF9456580.1"/>
    <property type="molecule type" value="Genomic_DNA"/>
</dbReference>
<name>A0A9P6CBZ6_9AGAR</name>
<comment type="caution">
    <text evidence="1">The sequence shown here is derived from an EMBL/GenBank/DDBJ whole genome shotgun (WGS) entry which is preliminary data.</text>
</comment>